<dbReference type="OrthoDB" id="9792660at2"/>
<keyword evidence="3" id="KW-0812">Transmembrane</keyword>
<dbReference type="Gene3D" id="3.30.479.30">
    <property type="entry name" value="Band 7 domain"/>
    <property type="match status" value="1"/>
</dbReference>
<evidence type="ECO:0000256" key="3">
    <source>
        <dbReference type="SAM" id="Phobius"/>
    </source>
</evidence>
<evidence type="ECO:0000259" key="4">
    <source>
        <dbReference type="SMART" id="SM00244"/>
    </source>
</evidence>
<dbReference type="PANTHER" id="PTHR23222:SF1">
    <property type="entry name" value="PROHIBITIN-2"/>
    <property type="match status" value="1"/>
</dbReference>
<organism evidence="5 6">
    <name type="scientific">Hydrococcus rivularis NIES-593</name>
    <dbReference type="NCBI Taxonomy" id="1921803"/>
    <lineage>
        <taxon>Bacteria</taxon>
        <taxon>Bacillati</taxon>
        <taxon>Cyanobacteriota</taxon>
        <taxon>Cyanophyceae</taxon>
        <taxon>Pleurocapsales</taxon>
        <taxon>Hydrococcaceae</taxon>
        <taxon>Hydrococcus</taxon>
    </lineage>
</organism>
<keyword evidence="2 3" id="KW-0472">Membrane</keyword>
<evidence type="ECO:0000256" key="1">
    <source>
        <dbReference type="ARBA" id="ARBA00004370"/>
    </source>
</evidence>
<dbReference type="GO" id="GO:0007005">
    <property type="term" value="P:mitochondrion organization"/>
    <property type="evidence" value="ECO:0007669"/>
    <property type="project" value="TreeGrafter"/>
</dbReference>
<name>A0A1U7HF52_9CYAN</name>
<dbReference type="AlphaFoldDB" id="A0A1U7HF52"/>
<evidence type="ECO:0000313" key="6">
    <source>
        <dbReference type="Proteomes" id="UP000186868"/>
    </source>
</evidence>
<accession>A0A1U7HF52</accession>
<protein>
    <submittedName>
        <fullName evidence="5">Membrane protease subunit, stomatin/prohibitin</fullName>
    </submittedName>
</protein>
<gene>
    <name evidence="5" type="ORF">NIES593_13280</name>
</gene>
<evidence type="ECO:0000313" key="5">
    <source>
        <dbReference type="EMBL" id="OKH22168.1"/>
    </source>
</evidence>
<proteinExistence type="predicted"/>
<reference evidence="5 6" key="1">
    <citation type="submission" date="2016-11" db="EMBL/GenBank/DDBJ databases">
        <title>Draft Genome Sequences of Nine Cyanobacterial Strains from Diverse Habitats.</title>
        <authorList>
            <person name="Zhu T."/>
            <person name="Hou S."/>
            <person name="Lu X."/>
            <person name="Hess W.R."/>
        </authorList>
    </citation>
    <scope>NUCLEOTIDE SEQUENCE [LARGE SCALE GENOMIC DNA]</scope>
    <source>
        <strain evidence="5 6">NIES-593</strain>
    </source>
</reference>
<dbReference type="Pfam" id="PF01145">
    <property type="entry name" value="Band_7"/>
    <property type="match status" value="1"/>
</dbReference>
<evidence type="ECO:0000256" key="2">
    <source>
        <dbReference type="ARBA" id="ARBA00023136"/>
    </source>
</evidence>
<keyword evidence="5" id="KW-0378">Hydrolase</keyword>
<dbReference type="GO" id="GO:0008233">
    <property type="term" value="F:peptidase activity"/>
    <property type="evidence" value="ECO:0007669"/>
    <property type="project" value="UniProtKB-KW"/>
</dbReference>
<keyword evidence="5" id="KW-0645">Protease</keyword>
<dbReference type="RefSeq" id="WP_073600044.1">
    <property type="nucleotide sequence ID" value="NZ_MRCB01000015.1"/>
</dbReference>
<dbReference type="STRING" id="1921803.NIES593_13280"/>
<dbReference type="SUPFAM" id="SSF117892">
    <property type="entry name" value="Band 7/SPFH domain"/>
    <property type="match status" value="1"/>
</dbReference>
<dbReference type="Proteomes" id="UP000186868">
    <property type="component" value="Unassembled WGS sequence"/>
</dbReference>
<keyword evidence="3" id="KW-1133">Transmembrane helix</keyword>
<sequence>MSLIISAITALIAFLVAFSAKDIAGEKNRQTFKAIAMLIGTLAVFIAIYQFISRFLVIIPAGEVGLVEVFGKVENRPLTSGIHFVNPLGKVIDFSSRLKDIKETVDTTSKEGLGFKLDVSLQYKIDPQKISEVYQNIGTDEKEIIISRFRSIIRQTTASYDAGDIYGEKREEVAQRLHKEVSNSLSPLGFIVEETLLRNVVLPEKIQAAIQQKLEAQQQSQQLDFELEKTRKEANRKRIEAQGIADSQKIISQGLSEQVLRLKSIEATQKLAESQNSKVIIIGGGEDKLPLILQQGQ</sequence>
<keyword evidence="6" id="KW-1185">Reference proteome</keyword>
<dbReference type="InterPro" id="IPR036013">
    <property type="entry name" value="Band_7/SPFH_dom_sf"/>
</dbReference>
<comment type="caution">
    <text evidence="5">The sequence shown here is derived from an EMBL/GenBank/DDBJ whole genome shotgun (WGS) entry which is preliminary data.</text>
</comment>
<comment type="subcellular location">
    <subcellularLocation>
        <location evidence="1">Membrane</location>
    </subcellularLocation>
</comment>
<dbReference type="GO" id="GO:0006508">
    <property type="term" value="P:proteolysis"/>
    <property type="evidence" value="ECO:0007669"/>
    <property type="project" value="UniProtKB-KW"/>
</dbReference>
<dbReference type="EMBL" id="MRCB01000015">
    <property type="protein sequence ID" value="OKH22168.1"/>
    <property type="molecule type" value="Genomic_DNA"/>
</dbReference>
<dbReference type="SMART" id="SM00244">
    <property type="entry name" value="PHB"/>
    <property type="match status" value="1"/>
</dbReference>
<feature type="domain" description="Band 7" evidence="4">
    <location>
        <begin position="54"/>
        <end position="214"/>
    </location>
</feature>
<feature type="transmembrane region" description="Helical" evidence="3">
    <location>
        <begin position="35"/>
        <end position="52"/>
    </location>
</feature>
<dbReference type="PANTHER" id="PTHR23222">
    <property type="entry name" value="PROHIBITIN"/>
    <property type="match status" value="1"/>
</dbReference>
<dbReference type="InterPro" id="IPR001107">
    <property type="entry name" value="Band_7"/>
</dbReference>
<dbReference type="CDD" id="cd03401">
    <property type="entry name" value="SPFH_prohibitin"/>
    <property type="match status" value="1"/>
</dbReference>
<dbReference type="GO" id="GO:0016020">
    <property type="term" value="C:membrane"/>
    <property type="evidence" value="ECO:0007669"/>
    <property type="project" value="UniProtKB-SubCell"/>
</dbReference>
<dbReference type="InterPro" id="IPR000163">
    <property type="entry name" value="Prohibitin"/>
</dbReference>